<keyword evidence="3 7" id="KW-1134">Transmembrane beta strand</keyword>
<feature type="chain" id="PRO_5018317405" evidence="8">
    <location>
        <begin position="23"/>
        <end position="962"/>
    </location>
</feature>
<dbReference type="PROSITE" id="PS52016">
    <property type="entry name" value="TONB_DEPENDENT_REC_3"/>
    <property type="match status" value="1"/>
</dbReference>
<keyword evidence="4 7" id="KW-0812">Transmembrane</keyword>
<feature type="signal peptide" evidence="8">
    <location>
        <begin position="1"/>
        <end position="22"/>
    </location>
</feature>
<organism evidence="10 11">
    <name type="scientific">Chryseobacterium nematophagum</name>
    <dbReference type="NCBI Taxonomy" id="2305228"/>
    <lineage>
        <taxon>Bacteria</taxon>
        <taxon>Pseudomonadati</taxon>
        <taxon>Bacteroidota</taxon>
        <taxon>Flavobacteriia</taxon>
        <taxon>Flavobacteriales</taxon>
        <taxon>Weeksellaceae</taxon>
        <taxon>Chryseobacterium group</taxon>
        <taxon>Chryseobacterium</taxon>
    </lineage>
</organism>
<evidence type="ECO:0000256" key="5">
    <source>
        <dbReference type="ARBA" id="ARBA00023136"/>
    </source>
</evidence>
<comment type="similarity">
    <text evidence="7">Belongs to the TonB-dependent receptor family.</text>
</comment>
<gene>
    <name evidence="10" type="ORF">D1631_01795</name>
</gene>
<evidence type="ECO:0000256" key="3">
    <source>
        <dbReference type="ARBA" id="ARBA00022452"/>
    </source>
</evidence>
<dbReference type="Proteomes" id="UP000278775">
    <property type="component" value="Unassembled WGS sequence"/>
</dbReference>
<keyword evidence="8" id="KW-0732">Signal</keyword>
<dbReference type="SUPFAM" id="SSF56935">
    <property type="entry name" value="Porins"/>
    <property type="match status" value="1"/>
</dbReference>
<dbReference type="InterPro" id="IPR036942">
    <property type="entry name" value="Beta-barrel_TonB_sf"/>
</dbReference>
<evidence type="ECO:0000256" key="1">
    <source>
        <dbReference type="ARBA" id="ARBA00004571"/>
    </source>
</evidence>
<feature type="domain" description="TonB-dependent receptor plug" evidence="9">
    <location>
        <begin position="53"/>
        <end position="160"/>
    </location>
</feature>
<dbReference type="AlphaFoldDB" id="A0A3M7TBE4"/>
<dbReference type="InterPro" id="IPR012910">
    <property type="entry name" value="Plug_dom"/>
</dbReference>
<dbReference type="InterPro" id="IPR037066">
    <property type="entry name" value="Plug_dom_sf"/>
</dbReference>
<sequence length="962" mass="105814">MNVKLRVLTAGVLFFTGQAAFAQKKASDSTKDKEAKIEEVVILGYSKTATKAKDVTASTTVSPELLENRPNASFMSNLQGTAPGVTVSTSSGSPGSAKIDVIVRGVSSLNALTDPLYVIDGLQTNATEYRNLNPNDIESISILRDAAGTSIYGNRGANGVVVIKTKQGRYGSAFKISYDATTGVSFMPNHDYNMADTKQILTLERAANVGKGMGMTDEQINSESVNTNWRKQFFNADVIQQHNLGLTFGGENVSLYSSLGYMQQGGLVPTTDFKRMTFRNNVNGKSKDGRFNYSAQVALGFSRRNQLDEESNTNISANVVQNPLLGSIIGLPYLGAGLYPTGNDLFNAIQLNTAGGKRIWVLEDVLKPGNMPSRYDQTSIFANAFASYKLTDDLTLGNRIGVDYKVTDRLFARSPNLWLSRAVAAQSATTAVPNPYGGLELLSNARDLTFNNIVNLNYNKTLGEKHTLDVGLYFDYLKAHYLLKTQQRNGLDPKTWSPGSGAGYIGFNDQNPTFYLPSATAGKVDAGTLAYFATVDYDYDSKYGFSGVIRRDGTYRFAEDYRWATFYSVAGRWNLDQESFMQGSTFDLLKLRVSYGTQGNQNLIPPTAGNNPIFTLPNATRTLNSVTTGYNNTLGSLSLSSIGIADLRWEKISQFNVGLDFRLLGRKLEGNVDYYIKDTRDLYNTINVSAATTSIYSFTGNNGKLRNTGVELLLRYHLINNENTKLSFFANGSYNKNTIRELAVEQKTGSLINRVGGTAYEWNLVPYVGVNESNGNMLFLDANGNVTESPTENDRRATGKSYLPKWQGGFGLNAAYKGFFLDALFSYQAGLWKSDNQLTWLYDPTSLGEYNLSADLLNSWTPENTHTSMPALNATNTGLDGDSDRYLFNASFVKLKAVTFGYTVPKSFLNSSFIKSLKIFVQGENLAWWSKWRGFDPEGLTTYSVSVYPNPRTVSIGANVEF</sequence>
<evidence type="ECO:0000313" key="11">
    <source>
        <dbReference type="Proteomes" id="UP000278775"/>
    </source>
</evidence>
<dbReference type="GO" id="GO:0009279">
    <property type="term" value="C:cell outer membrane"/>
    <property type="evidence" value="ECO:0007669"/>
    <property type="project" value="UniProtKB-SubCell"/>
</dbReference>
<evidence type="ECO:0000313" key="10">
    <source>
        <dbReference type="EMBL" id="RNA60753.1"/>
    </source>
</evidence>
<keyword evidence="2 7" id="KW-0813">Transport</keyword>
<dbReference type="InterPro" id="IPR023996">
    <property type="entry name" value="TonB-dep_OMP_SusC/RagA"/>
</dbReference>
<dbReference type="InterPro" id="IPR023997">
    <property type="entry name" value="TonB-dep_OMP_SusC/RagA_CS"/>
</dbReference>
<dbReference type="NCBIfam" id="TIGR04057">
    <property type="entry name" value="SusC_RagA_signa"/>
    <property type="match status" value="1"/>
</dbReference>
<comment type="caution">
    <text evidence="10">The sequence shown here is derived from an EMBL/GenBank/DDBJ whole genome shotgun (WGS) entry which is preliminary data.</text>
</comment>
<dbReference type="RefSeq" id="WP_122634951.1">
    <property type="nucleotide sequence ID" value="NZ_QWIU01000002.1"/>
</dbReference>
<keyword evidence="5 7" id="KW-0472">Membrane</keyword>
<dbReference type="NCBIfam" id="TIGR04056">
    <property type="entry name" value="OMP_RagA_SusC"/>
    <property type="match status" value="1"/>
</dbReference>
<comment type="subcellular location">
    <subcellularLocation>
        <location evidence="1 7">Cell outer membrane</location>
        <topology evidence="1 7">Multi-pass membrane protein</topology>
    </subcellularLocation>
</comment>
<protein>
    <submittedName>
        <fullName evidence="10">SusC/RagA family TonB-linked outer membrane protein</fullName>
    </submittedName>
</protein>
<dbReference type="Gene3D" id="2.40.170.20">
    <property type="entry name" value="TonB-dependent receptor, beta-barrel domain"/>
    <property type="match status" value="1"/>
</dbReference>
<accession>A0A3M7TBE4</accession>
<evidence type="ECO:0000256" key="2">
    <source>
        <dbReference type="ARBA" id="ARBA00022448"/>
    </source>
</evidence>
<dbReference type="Pfam" id="PF07715">
    <property type="entry name" value="Plug"/>
    <property type="match status" value="1"/>
</dbReference>
<evidence type="ECO:0000256" key="4">
    <source>
        <dbReference type="ARBA" id="ARBA00022692"/>
    </source>
</evidence>
<name>A0A3M7TBE4_9FLAO</name>
<dbReference type="EMBL" id="QWIU01000002">
    <property type="protein sequence ID" value="RNA60753.1"/>
    <property type="molecule type" value="Genomic_DNA"/>
</dbReference>
<dbReference type="OrthoDB" id="9768177at2"/>
<proteinExistence type="inferred from homology"/>
<reference evidence="10 11" key="1">
    <citation type="submission" date="2018-08" db="EMBL/GenBank/DDBJ databases">
        <title>Chryseobacterium nematophagum: a novel matrix digesting pathogen of nematodes.</title>
        <authorList>
            <person name="Page A."/>
            <person name="Roberts M."/>
            <person name="Felix M.-A."/>
            <person name="Weir W."/>
        </authorList>
    </citation>
    <scope>NUCLEOTIDE SEQUENCE [LARGE SCALE GENOMIC DNA]</scope>
    <source>
        <strain evidence="10 11">JUb129</strain>
    </source>
</reference>
<dbReference type="Gene3D" id="2.170.130.10">
    <property type="entry name" value="TonB-dependent receptor, plug domain"/>
    <property type="match status" value="1"/>
</dbReference>
<evidence type="ECO:0000256" key="6">
    <source>
        <dbReference type="ARBA" id="ARBA00023237"/>
    </source>
</evidence>
<keyword evidence="6 7" id="KW-0998">Cell outer membrane</keyword>
<dbReference type="InterPro" id="IPR039426">
    <property type="entry name" value="TonB-dep_rcpt-like"/>
</dbReference>
<evidence type="ECO:0000256" key="8">
    <source>
        <dbReference type="SAM" id="SignalP"/>
    </source>
</evidence>
<evidence type="ECO:0000259" key="9">
    <source>
        <dbReference type="Pfam" id="PF07715"/>
    </source>
</evidence>
<evidence type="ECO:0000256" key="7">
    <source>
        <dbReference type="PROSITE-ProRule" id="PRU01360"/>
    </source>
</evidence>